<dbReference type="GeneID" id="54487773"/>
<keyword evidence="5" id="KW-0804">Transcription</keyword>
<dbReference type="GO" id="GO:0001228">
    <property type="term" value="F:DNA-binding transcription activator activity, RNA polymerase II-specific"/>
    <property type="evidence" value="ECO:0007669"/>
    <property type="project" value="TreeGrafter"/>
</dbReference>
<dbReference type="PANTHER" id="PTHR31944">
    <property type="entry name" value="HEME-RESPONSIVE ZINC FINGER TRANSCRIPTION FACTOR HAP1"/>
    <property type="match status" value="1"/>
</dbReference>
<dbReference type="Proteomes" id="UP000799437">
    <property type="component" value="Unassembled WGS sequence"/>
</dbReference>
<evidence type="ECO:0000256" key="6">
    <source>
        <dbReference type="ARBA" id="ARBA00023242"/>
    </source>
</evidence>
<organism evidence="9 10">
    <name type="scientific">Pseudovirgaria hyperparasitica</name>
    <dbReference type="NCBI Taxonomy" id="470096"/>
    <lineage>
        <taxon>Eukaryota</taxon>
        <taxon>Fungi</taxon>
        <taxon>Dikarya</taxon>
        <taxon>Ascomycota</taxon>
        <taxon>Pezizomycotina</taxon>
        <taxon>Dothideomycetes</taxon>
        <taxon>Dothideomycetes incertae sedis</taxon>
        <taxon>Acrospermales</taxon>
        <taxon>Acrospermaceae</taxon>
        <taxon>Pseudovirgaria</taxon>
    </lineage>
</organism>
<evidence type="ECO:0000259" key="8">
    <source>
        <dbReference type="PROSITE" id="PS50048"/>
    </source>
</evidence>
<dbReference type="CDD" id="cd00067">
    <property type="entry name" value="GAL4"/>
    <property type="match status" value="1"/>
</dbReference>
<evidence type="ECO:0000256" key="5">
    <source>
        <dbReference type="ARBA" id="ARBA00023163"/>
    </source>
</evidence>
<reference evidence="9" key="1">
    <citation type="journal article" date="2020" name="Stud. Mycol.">
        <title>101 Dothideomycetes genomes: a test case for predicting lifestyles and emergence of pathogens.</title>
        <authorList>
            <person name="Haridas S."/>
            <person name="Albert R."/>
            <person name="Binder M."/>
            <person name="Bloem J."/>
            <person name="Labutti K."/>
            <person name="Salamov A."/>
            <person name="Andreopoulos B."/>
            <person name="Baker S."/>
            <person name="Barry K."/>
            <person name="Bills G."/>
            <person name="Bluhm B."/>
            <person name="Cannon C."/>
            <person name="Castanera R."/>
            <person name="Culley D."/>
            <person name="Daum C."/>
            <person name="Ezra D."/>
            <person name="Gonzalez J."/>
            <person name="Henrissat B."/>
            <person name="Kuo A."/>
            <person name="Liang C."/>
            <person name="Lipzen A."/>
            <person name="Lutzoni F."/>
            <person name="Magnuson J."/>
            <person name="Mondo S."/>
            <person name="Nolan M."/>
            <person name="Ohm R."/>
            <person name="Pangilinan J."/>
            <person name="Park H.-J."/>
            <person name="Ramirez L."/>
            <person name="Alfaro M."/>
            <person name="Sun H."/>
            <person name="Tritt A."/>
            <person name="Yoshinaga Y."/>
            <person name="Zwiers L.-H."/>
            <person name="Turgeon B."/>
            <person name="Goodwin S."/>
            <person name="Spatafora J."/>
            <person name="Crous P."/>
            <person name="Grigoriev I."/>
        </authorList>
    </citation>
    <scope>NUCLEOTIDE SEQUENCE</scope>
    <source>
        <strain evidence="9">CBS 121739</strain>
    </source>
</reference>
<proteinExistence type="predicted"/>
<keyword evidence="3" id="KW-0805">Transcription regulation</keyword>
<evidence type="ECO:0000256" key="1">
    <source>
        <dbReference type="ARBA" id="ARBA00022723"/>
    </source>
</evidence>
<evidence type="ECO:0000256" key="4">
    <source>
        <dbReference type="ARBA" id="ARBA00023125"/>
    </source>
</evidence>
<dbReference type="PROSITE" id="PS00463">
    <property type="entry name" value="ZN2_CY6_FUNGAL_1"/>
    <property type="match status" value="1"/>
</dbReference>
<dbReference type="Pfam" id="PF00172">
    <property type="entry name" value="Zn_clus"/>
    <property type="match status" value="1"/>
</dbReference>
<dbReference type="GO" id="GO:0000978">
    <property type="term" value="F:RNA polymerase II cis-regulatory region sequence-specific DNA binding"/>
    <property type="evidence" value="ECO:0007669"/>
    <property type="project" value="TreeGrafter"/>
</dbReference>
<dbReference type="Gene3D" id="4.10.240.10">
    <property type="entry name" value="Zn(2)-C6 fungal-type DNA-binding domain"/>
    <property type="match status" value="1"/>
</dbReference>
<accession>A0A6A6WBN7</accession>
<evidence type="ECO:0000313" key="9">
    <source>
        <dbReference type="EMBL" id="KAF2759454.1"/>
    </source>
</evidence>
<evidence type="ECO:0000256" key="3">
    <source>
        <dbReference type="ARBA" id="ARBA00023015"/>
    </source>
</evidence>
<feature type="domain" description="Zn(2)-C6 fungal-type" evidence="8">
    <location>
        <begin position="83"/>
        <end position="114"/>
    </location>
</feature>
<sequence>MASKELYPEKRDRFSRYSFNINSDEMQNSTNSIRELRDIVANNPDTSVALSPSLSSNIMQDTLNPSMTSSSVTPKKRRRPALACTRCRSRKVKCDRNLPCNQCIRMGCTRQCTFTLDERVPEKHPARKNETPHQTPQQQIVLSPPTSISSVGDDQIRDKPAVANDLAVKSRGSIWRRQLFDPYLCHASPIEETGQGVQLDPGSSRSNSSNVDDAPADHFHKITSSMIFSRNKHSDTTQSSRTSETALQAALDKLEQLSTFSKDLQETQDGHGSNANQALIDGVKDLEKKLSGALELERAKKKPLPDHVTSEELPAGWTFEKTRLFAQGHWRSCLEKFCLILRVYHKAEREPDAEVPRLLGQCKQLAREIKRPVDVPVMATSELYTILPPKDIVDRLVTAYLRTFEGVYRVVHVPTFRRDYTRFWDNPQTACAPIFMKILAMMSIGACFVDFAETTHASRLVAAQWIHRVQAWLSTPNEKPRTNIAGLQIHCLLLIARQALGIGGDMTWLSAGTLLRTAIHMGLHRDPSHIPCMSVYQSEMRRRLWATVVELNLQGAMDSAASPLLSINDYDTASPSNIDDEQLSEDCREMPTTKPLDQYTSTSMLVLLNKTFPIRLEIATQLADFRKDLTYQGVPRLGNDLSAQCRTIHRLFRIYAKATTPPRDFHTKLIDLLTHRFLISLHSGFALQSFDNANLYYSHKVCMECAVFIAGAQTDPADKYSFYRVKLLGSGMFRDVYILCFLFISLDIMSKFEEQSYLASAAQETNRRELYGMLEENARMLRERTRVAETNVKGALKWDCVKAQIDAMEAGAEQSEIEEKILAAAKKSLTESIAVFKARLAEMNAGREGEMVVPAQIDTMMGDAWPDENAFDMLNNFNFNIPDSWLFPTGAAVDGGFWSLKA</sequence>
<dbReference type="PANTHER" id="PTHR31944:SF131">
    <property type="entry name" value="HEME-RESPONSIVE ZINC FINGER TRANSCRIPTION FACTOR HAP1"/>
    <property type="match status" value="1"/>
</dbReference>
<dbReference type="InterPro" id="IPR001138">
    <property type="entry name" value="Zn2Cys6_DnaBD"/>
</dbReference>
<dbReference type="GO" id="GO:0006351">
    <property type="term" value="P:DNA-templated transcription"/>
    <property type="evidence" value="ECO:0007669"/>
    <property type="project" value="InterPro"/>
</dbReference>
<dbReference type="OrthoDB" id="4337792at2759"/>
<dbReference type="Pfam" id="PF04082">
    <property type="entry name" value="Fungal_trans"/>
    <property type="match status" value="1"/>
</dbReference>
<gene>
    <name evidence="9" type="ORF">EJ05DRAFT_498668</name>
</gene>
<keyword evidence="6" id="KW-0539">Nucleus</keyword>
<keyword evidence="2" id="KW-0862">Zinc</keyword>
<feature type="compositionally biased region" description="Polar residues" evidence="7">
    <location>
        <begin position="201"/>
        <end position="211"/>
    </location>
</feature>
<dbReference type="SUPFAM" id="SSF57701">
    <property type="entry name" value="Zn2/Cys6 DNA-binding domain"/>
    <property type="match status" value="1"/>
</dbReference>
<protein>
    <recommendedName>
        <fullName evidence="8">Zn(2)-C6 fungal-type domain-containing protein</fullName>
    </recommendedName>
</protein>
<dbReference type="InterPro" id="IPR007219">
    <property type="entry name" value="XnlR_reg_dom"/>
</dbReference>
<dbReference type="AlphaFoldDB" id="A0A6A6WBN7"/>
<dbReference type="InterPro" id="IPR036864">
    <property type="entry name" value="Zn2-C6_fun-type_DNA-bd_sf"/>
</dbReference>
<dbReference type="SMART" id="SM00066">
    <property type="entry name" value="GAL4"/>
    <property type="match status" value="1"/>
</dbReference>
<name>A0A6A6WBN7_9PEZI</name>
<dbReference type="EMBL" id="ML996569">
    <property type="protein sequence ID" value="KAF2759454.1"/>
    <property type="molecule type" value="Genomic_DNA"/>
</dbReference>
<dbReference type="RefSeq" id="XP_033601905.1">
    <property type="nucleotide sequence ID" value="XM_033746719.1"/>
</dbReference>
<feature type="region of interest" description="Disordered" evidence="7">
    <location>
        <begin position="194"/>
        <end position="216"/>
    </location>
</feature>
<feature type="compositionally biased region" description="Polar residues" evidence="7">
    <location>
        <begin position="132"/>
        <end position="152"/>
    </location>
</feature>
<dbReference type="CDD" id="cd12148">
    <property type="entry name" value="fungal_TF_MHR"/>
    <property type="match status" value="1"/>
</dbReference>
<dbReference type="InterPro" id="IPR051430">
    <property type="entry name" value="Fungal_TF_Env_Response"/>
</dbReference>
<keyword evidence="4" id="KW-0238">DNA-binding</keyword>
<evidence type="ECO:0000256" key="2">
    <source>
        <dbReference type="ARBA" id="ARBA00022833"/>
    </source>
</evidence>
<keyword evidence="1" id="KW-0479">Metal-binding</keyword>
<feature type="region of interest" description="Disordered" evidence="7">
    <location>
        <begin position="123"/>
        <end position="152"/>
    </location>
</feature>
<dbReference type="SMART" id="SM00906">
    <property type="entry name" value="Fungal_trans"/>
    <property type="match status" value="1"/>
</dbReference>
<keyword evidence="10" id="KW-1185">Reference proteome</keyword>
<evidence type="ECO:0000256" key="7">
    <source>
        <dbReference type="SAM" id="MobiDB-lite"/>
    </source>
</evidence>
<dbReference type="GO" id="GO:0005634">
    <property type="term" value="C:nucleus"/>
    <property type="evidence" value="ECO:0007669"/>
    <property type="project" value="TreeGrafter"/>
</dbReference>
<dbReference type="GO" id="GO:0008270">
    <property type="term" value="F:zinc ion binding"/>
    <property type="evidence" value="ECO:0007669"/>
    <property type="project" value="InterPro"/>
</dbReference>
<evidence type="ECO:0000313" key="10">
    <source>
        <dbReference type="Proteomes" id="UP000799437"/>
    </source>
</evidence>
<dbReference type="PROSITE" id="PS50048">
    <property type="entry name" value="ZN2_CY6_FUNGAL_2"/>
    <property type="match status" value="1"/>
</dbReference>